<dbReference type="InterPro" id="IPR002227">
    <property type="entry name" value="Tyrosinase_Cu-bd"/>
</dbReference>
<protein>
    <recommendedName>
        <fullName evidence="3">Tyrosinase copper-binding domain-containing protein</fullName>
    </recommendedName>
</protein>
<keyword evidence="2" id="KW-0186">Copper</keyword>
<evidence type="ECO:0000259" key="3">
    <source>
        <dbReference type="Pfam" id="PF00264"/>
    </source>
</evidence>
<evidence type="ECO:0000256" key="2">
    <source>
        <dbReference type="ARBA" id="ARBA00023008"/>
    </source>
</evidence>
<dbReference type="Pfam" id="PF00264">
    <property type="entry name" value="Tyrosinase"/>
    <property type="match status" value="1"/>
</dbReference>
<dbReference type="Proteomes" id="UP000663853">
    <property type="component" value="Unassembled WGS sequence"/>
</dbReference>
<reference evidence="4" key="1">
    <citation type="submission" date="2021-01" db="EMBL/GenBank/DDBJ databases">
        <authorList>
            <person name="Kaushik A."/>
        </authorList>
    </citation>
    <scope>NUCLEOTIDE SEQUENCE</scope>
    <source>
        <strain evidence="4">AG6-10EEA</strain>
    </source>
</reference>
<sequence>MCSLVPWIFFGRRWIYGYGMDVVSPLPLSTMRGFWTRFSALSLTLLQLTGASGTSSLGSDKCKSIEVRKEWRSLSKSEKKAWVNAVNCLSRTPRSGKLNPPVNTSEHSPFDFIVPVSPEGTYYDELVYTHMNLNPLIHFTGLFLPFHRLYVHEWTNALRSQCGYKGVAPYWAWEYDTADFEHSSIWDTDPVYGLGGFGDPNDDNIVKTGGLNITLAYPIKHKLRRQYQPYPFLGLPGADNITGNVTFTPAEVTALLAQPEGNFTAFQAYLEKFIGMHSAIHGMTGGDLAGRCPRGSNSSNCPFEGAPTFSSNEPLFHFHHGNVDRLWWLWQEKSRNSKYAFHGGSVQNIFVLNEYPNGVAPWLNKTDLIPGAGMFKSVSINDVLDTRKPPLCYVYDG</sequence>
<comment type="caution">
    <text evidence="4">The sequence shown here is derived from an EMBL/GenBank/DDBJ whole genome shotgun (WGS) entry which is preliminary data.</text>
</comment>
<feature type="domain" description="Tyrosinase copper-binding" evidence="3">
    <location>
        <begin position="122"/>
        <end position="333"/>
    </location>
</feature>
<dbReference type="GO" id="GO:0016491">
    <property type="term" value="F:oxidoreductase activity"/>
    <property type="evidence" value="ECO:0007669"/>
    <property type="project" value="InterPro"/>
</dbReference>
<dbReference type="PRINTS" id="PR00092">
    <property type="entry name" value="TYROSINASE"/>
</dbReference>
<evidence type="ECO:0000256" key="1">
    <source>
        <dbReference type="ARBA" id="ARBA00022723"/>
    </source>
</evidence>
<dbReference type="InterPro" id="IPR008922">
    <property type="entry name" value="Di-copper_centre_dom_sf"/>
</dbReference>
<dbReference type="PANTHER" id="PTHR11474">
    <property type="entry name" value="TYROSINASE FAMILY MEMBER"/>
    <property type="match status" value="1"/>
</dbReference>
<accession>A0A8H3GIJ6</accession>
<dbReference type="PANTHER" id="PTHR11474:SF126">
    <property type="entry name" value="TYROSINASE-LIKE PROTEIN TYR-1-RELATED"/>
    <property type="match status" value="1"/>
</dbReference>
<dbReference type="Gene3D" id="1.10.1280.10">
    <property type="entry name" value="Di-copper center containing domain from catechol oxidase"/>
    <property type="match status" value="1"/>
</dbReference>
<evidence type="ECO:0000313" key="4">
    <source>
        <dbReference type="EMBL" id="CAE6451834.1"/>
    </source>
</evidence>
<dbReference type="EMBL" id="CAJMXA010001121">
    <property type="protein sequence ID" value="CAE6451834.1"/>
    <property type="molecule type" value="Genomic_DNA"/>
</dbReference>
<dbReference type="SUPFAM" id="SSF48056">
    <property type="entry name" value="Di-copper centre-containing domain"/>
    <property type="match status" value="1"/>
</dbReference>
<keyword evidence="1" id="KW-0479">Metal-binding</keyword>
<proteinExistence type="predicted"/>
<dbReference type="GO" id="GO:0046872">
    <property type="term" value="F:metal ion binding"/>
    <property type="evidence" value="ECO:0007669"/>
    <property type="project" value="UniProtKB-KW"/>
</dbReference>
<dbReference type="InterPro" id="IPR050316">
    <property type="entry name" value="Tyrosinase/Hemocyanin"/>
</dbReference>
<evidence type="ECO:0000313" key="5">
    <source>
        <dbReference type="Proteomes" id="UP000663853"/>
    </source>
</evidence>
<organism evidence="4 5">
    <name type="scientific">Rhizoctonia solani</name>
    <dbReference type="NCBI Taxonomy" id="456999"/>
    <lineage>
        <taxon>Eukaryota</taxon>
        <taxon>Fungi</taxon>
        <taxon>Dikarya</taxon>
        <taxon>Basidiomycota</taxon>
        <taxon>Agaricomycotina</taxon>
        <taxon>Agaricomycetes</taxon>
        <taxon>Cantharellales</taxon>
        <taxon>Ceratobasidiaceae</taxon>
        <taxon>Rhizoctonia</taxon>
    </lineage>
</organism>
<dbReference type="AlphaFoldDB" id="A0A8H3GIJ6"/>
<name>A0A8H3GIJ6_9AGAM</name>
<gene>
    <name evidence="4" type="ORF">RDB_LOCUS51195</name>
</gene>